<sequence>MTDPVIIVTHTVMDGQVARWYRSVQDATTYRAVLSASRNGVKLQSGEYLTDVPDAWITAARDAHAELSAGRDADVRRLATHRHRGFTNGPIEAIEEGGA</sequence>
<name>A0ABT2JTD2_9ACTN</name>
<dbReference type="Proteomes" id="UP001156389">
    <property type="component" value="Unassembled WGS sequence"/>
</dbReference>
<accession>A0ABT2JTD2</accession>
<keyword evidence="2" id="KW-1185">Reference proteome</keyword>
<evidence type="ECO:0000313" key="2">
    <source>
        <dbReference type="Proteomes" id="UP001156389"/>
    </source>
</evidence>
<reference evidence="1 2" key="1">
    <citation type="submission" date="2021-10" db="EMBL/GenBank/DDBJ databases">
        <title>Streptomyces gossypii sp. nov., isolated from soil collected from cotton field.</title>
        <authorList>
            <person name="Ge X."/>
            <person name="Chen X."/>
            <person name="Liu W."/>
        </authorList>
    </citation>
    <scope>NUCLEOTIDE SEQUENCE [LARGE SCALE GENOMIC DNA]</scope>
    <source>
        <strain evidence="1 2">N2-109</strain>
    </source>
</reference>
<gene>
    <name evidence="1" type="ORF">LHJ74_14740</name>
</gene>
<evidence type="ECO:0000313" key="1">
    <source>
        <dbReference type="EMBL" id="MCT2591149.1"/>
    </source>
</evidence>
<protein>
    <submittedName>
        <fullName evidence="1">Uncharacterized protein</fullName>
    </submittedName>
</protein>
<dbReference type="RefSeq" id="WP_260218476.1">
    <property type="nucleotide sequence ID" value="NZ_JAJAGO010000006.1"/>
</dbReference>
<organism evidence="1 2">
    <name type="scientific">Streptomyces gossypii</name>
    <dbReference type="NCBI Taxonomy" id="2883101"/>
    <lineage>
        <taxon>Bacteria</taxon>
        <taxon>Bacillati</taxon>
        <taxon>Actinomycetota</taxon>
        <taxon>Actinomycetes</taxon>
        <taxon>Kitasatosporales</taxon>
        <taxon>Streptomycetaceae</taxon>
        <taxon>Streptomyces</taxon>
    </lineage>
</organism>
<comment type="caution">
    <text evidence="1">The sequence shown here is derived from an EMBL/GenBank/DDBJ whole genome shotgun (WGS) entry which is preliminary data.</text>
</comment>
<proteinExistence type="predicted"/>
<dbReference type="EMBL" id="JAJAGO010000006">
    <property type="protein sequence ID" value="MCT2591149.1"/>
    <property type="molecule type" value="Genomic_DNA"/>
</dbReference>